<evidence type="ECO:0000313" key="1">
    <source>
        <dbReference type="Ensembl" id="ENSSLDP00000029218.1"/>
    </source>
</evidence>
<dbReference type="GeneTree" id="ENSGT00980000198746"/>
<organism evidence="1 2">
    <name type="scientific">Seriola lalandi dorsalis</name>
    <dbReference type="NCBI Taxonomy" id="1841481"/>
    <lineage>
        <taxon>Eukaryota</taxon>
        <taxon>Metazoa</taxon>
        <taxon>Chordata</taxon>
        <taxon>Craniata</taxon>
        <taxon>Vertebrata</taxon>
        <taxon>Euteleostomi</taxon>
        <taxon>Actinopterygii</taxon>
        <taxon>Neopterygii</taxon>
        <taxon>Teleostei</taxon>
        <taxon>Neoteleostei</taxon>
        <taxon>Acanthomorphata</taxon>
        <taxon>Carangaria</taxon>
        <taxon>Carangiformes</taxon>
        <taxon>Carangidae</taxon>
        <taxon>Seriola</taxon>
    </lineage>
</organism>
<reference evidence="1" key="1">
    <citation type="submission" date="2025-08" db="UniProtKB">
        <authorList>
            <consortium name="Ensembl"/>
        </authorList>
    </citation>
    <scope>IDENTIFICATION</scope>
</reference>
<keyword evidence="2" id="KW-1185">Reference proteome</keyword>
<reference evidence="1" key="2">
    <citation type="submission" date="2025-09" db="UniProtKB">
        <authorList>
            <consortium name="Ensembl"/>
        </authorList>
    </citation>
    <scope>IDENTIFICATION</scope>
</reference>
<protein>
    <submittedName>
        <fullName evidence="1">Uncharacterized protein</fullName>
    </submittedName>
</protein>
<dbReference type="AlphaFoldDB" id="A0A3B4YM29"/>
<proteinExistence type="predicted"/>
<accession>A0A3B4YM29</accession>
<name>A0A3B4YM29_SERLL</name>
<evidence type="ECO:0000313" key="2">
    <source>
        <dbReference type="Proteomes" id="UP000261360"/>
    </source>
</evidence>
<sequence>DWERNSRAAKLLLCKLAWTPSRLARGDPCLLTGASATFPGVIMPVHLLICFCRYFRWLTFLLDFTGLSRASLILLEAESMKLSKSRVVSLRLPSRLFSTSYSITEPGNPAATPVASAVIREPKVSSEHVFFPLTNAWS</sequence>
<dbReference type="Ensembl" id="ENSSLDT00000030071.1">
    <property type="protein sequence ID" value="ENSSLDP00000029218.1"/>
    <property type="gene ID" value="ENSSLDG00000022557.1"/>
</dbReference>
<dbReference type="Proteomes" id="UP000261360">
    <property type="component" value="Unplaced"/>
</dbReference>